<dbReference type="RefSeq" id="WP_157592980.1">
    <property type="nucleotide sequence ID" value="NZ_CP013729.1"/>
</dbReference>
<dbReference type="STRING" id="76731.RD2015_3837"/>
<dbReference type="GO" id="GO:0016747">
    <property type="term" value="F:acyltransferase activity, transferring groups other than amino-acyl groups"/>
    <property type="evidence" value="ECO:0007669"/>
    <property type="project" value="InterPro"/>
</dbReference>
<dbReference type="OrthoDB" id="5459937at2"/>
<dbReference type="EMBL" id="CP013729">
    <property type="protein sequence ID" value="ALV08288.1"/>
    <property type="molecule type" value="Genomic_DNA"/>
</dbReference>
<name>A0A0U3NIR4_9BURK</name>
<reference evidence="1 2" key="1">
    <citation type="submission" date="2015-12" db="EMBL/GenBank/DDBJ databases">
        <title>Complete genome of Roseateles depolymerans KCTC 42856.</title>
        <authorList>
            <person name="Kim K.M."/>
        </authorList>
    </citation>
    <scope>NUCLEOTIDE SEQUENCE [LARGE SCALE GENOMIC DNA]</scope>
    <source>
        <strain evidence="1 2">KCTC 42856</strain>
    </source>
</reference>
<dbReference type="Pfam" id="PF13302">
    <property type="entry name" value="Acetyltransf_3"/>
    <property type="match status" value="1"/>
</dbReference>
<protein>
    <submittedName>
        <fullName evidence="1">Uncharacterized protein</fullName>
    </submittedName>
</protein>
<dbReference type="InterPro" id="IPR016181">
    <property type="entry name" value="Acyl_CoA_acyltransferase"/>
</dbReference>
<dbReference type="PROSITE" id="PS51186">
    <property type="entry name" value="GNAT"/>
    <property type="match status" value="1"/>
</dbReference>
<dbReference type="SUPFAM" id="SSF55729">
    <property type="entry name" value="Acyl-CoA N-acyltransferases (Nat)"/>
    <property type="match status" value="1"/>
</dbReference>
<accession>A0A0U3NIR4</accession>
<dbReference type="AlphaFoldDB" id="A0A0U3NIR4"/>
<dbReference type="Gene3D" id="3.40.630.30">
    <property type="match status" value="1"/>
</dbReference>
<gene>
    <name evidence="1" type="ORF">RD2015_3837</name>
</gene>
<evidence type="ECO:0000313" key="2">
    <source>
        <dbReference type="Proteomes" id="UP000060699"/>
    </source>
</evidence>
<organism evidence="1 2">
    <name type="scientific">Roseateles depolymerans</name>
    <dbReference type="NCBI Taxonomy" id="76731"/>
    <lineage>
        <taxon>Bacteria</taxon>
        <taxon>Pseudomonadati</taxon>
        <taxon>Pseudomonadota</taxon>
        <taxon>Betaproteobacteria</taxon>
        <taxon>Burkholderiales</taxon>
        <taxon>Sphaerotilaceae</taxon>
        <taxon>Roseateles</taxon>
    </lineage>
</organism>
<dbReference type="InterPro" id="IPR000182">
    <property type="entry name" value="GNAT_dom"/>
</dbReference>
<keyword evidence="2" id="KW-1185">Reference proteome</keyword>
<dbReference type="Proteomes" id="UP000060699">
    <property type="component" value="Chromosome"/>
</dbReference>
<dbReference type="KEGG" id="rdp:RD2015_3837"/>
<sequence>MKPALPPLTWRLARSEDAPVMTQIYNESVASGGISPALSDASENGMAYLLLEGRRNGWPTWVLTHGEELIGWASLRRIGWGGPACGAVADLWLYVAKSWHGSGVAMQMARRVHPEIVPRGFDTLTCWILGGNRRSLSLVRGCRLKRWAVLPGVVQFGDRRSDVEIWGVRADDPQWQDYMTRLDARYRRLEARKALRGDAVADADAVAGAEVETTAGDEAETAVGAEFLPTDVHPDAAVPCAA</sequence>
<proteinExistence type="predicted"/>
<evidence type="ECO:0000313" key="1">
    <source>
        <dbReference type="EMBL" id="ALV08288.1"/>
    </source>
</evidence>